<dbReference type="Gene3D" id="2.40.170.20">
    <property type="entry name" value="TonB-dependent receptor, beta-barrel domain"/>
    <property type="match status" value="1"/>
</dbReference>
<dbReference type="NCBIfam" id="TIGR04057">
    <property type="entry name" value="SusC_RagA_signa"/>
    <property type="match status" value="1"/>
</dbReference>
<evidence type="ECO:0000313" key="9">
    <source>
        <dbReference type="EMBL" id="MEA5402764.1"/>
    </source>
</evidence>
<feature type="domain" description="TonB-dependent receptor plug" evidence="8">
    <location>
        <begin position="231"/>
        <end position="339"/>
    </location>
</feature>
<dbReference type="SUPFAM" id="SSF49464">
    <property type="entry name" value="Carboxypeptidase regulatory domain-like"/>
    <property type="match status" value="1"/>
</dbReference>
<evidence type="ECO:0000259" key="8">
    <source>
        <dbReference type="Pfam" id="PF07715"/>
    </source>
</evidence>
<dbReference type="Proteomes" id="UP001303899">
    <property type="component" value="Unassembled WGS sequence"/>
</dbReference>
<keyword evidence="5 7" id="KW-0472">Membrane</keyword>
<dbReference type="NCBIfam" id="TIGR04056">
    <property type="entry name" value="OMP_RagA_SusC"/>
    <property type="match status" value="1"/>
</dbReference>
<accession>A0ABU5S2R3</accession>
<evidence type="ECO:0000256" key="1">
    <source>
        <dbReference type="ARBA" id="ARBA00004571"/>
    </source>
</evidence>
<keyword evidence="2 7" id="KW-0813">Transport</keyword>
<dbReference type="RefSeq" id="WP_323327630.1">
    <property type="nucleotide sequence ID" value="NZ_JAYGIL010000007.1"/>
</dbReference>
<keyword evidence="6 7" id="KW-0998">Cell outer membrane</keyword>
<reference evidence="9 10" key="1">
    <citation type="submission" date="2023-12" db="EMBL/GenBank/DDBJ databases">
        <title>Novel species of the genus Arcicella isolated from rivers.</title>
        <authorList>
            <person name="Lu H."/>
        </authorList>
    </citation>
    <scope>NUCLEOTIDE SEQUENCE [LARGE SCALE GENOMIC DNA]</scope>
    <source>
        <strain evidence="9 10">DC2W</strain>
    </source>
</reference>
<evidence type="ECO:0000256" key="3">
    <source>
        <dbReference type="ARBA" id="ARBA00022452"/>
    </source>
</evidence>
<sequence length="1178" mass="131658">MKKDLLSFRFGLLLVVFFLFRNNLKANLSFTEKQYNKHTFTPKKKLKEVLQELKKYYQIDILFFDKNVEGFTVNPAKLDFHKKIEYNLDILLKPFNLTYSKTQTGVYVIFPNKANSIKENTAPQTANNKQSSDNILSIINITGIVKDSTGKAISGVNILLKNTQKGTYTDENGHFKISAPVYTTLIFSYIGFKIQEILVENQTNFSIVLREETNTLDEIEIISTGYEMINKRDHTGATGSIKMSDLSKAPVRSVDEALGGRIAGVQVVSPDGQPGANSDIVIRGIGSISQATSPLYIIDGFILENINFNALNIDDIASIEILKDASATAIYGSRGSSGVVVMTTKRGKNLQPTFIYNTYYGVQSLIKKMDVLDAYNFVKLQSEINPTWTAQNYFTNGKTLESYRNAPTIDWQDKMFNTVPYQNHSLSLSGSTGKTNYLLSGNFINQNGILIKSGFKRYQGRFTLDQEINQHFKIGITSNYSIVNTFGNIANTQTLPTARGVSNHPSYNLMYNIWSYRPLSGLLPLSEFENTLEDSGAGNTDLDRFNPYIQAINEVNEYQVSTLTSNAYLEYNWSKDIKVKLSGSLNLQSDERQQFYNSQTKAGSSLSLLGALNGANGSISSNNNINYQVENLLFYNKSFHKNHQINVLAGFTLQKNTSKSKWFSAIQVPNELLGVNGLDEGTPYRVGASSTGNAMLSYLGRINYSFRNKYLFTTTFRADGSSKFLGAHRWGYFPSGAIAWRISDEPFMKNLRFISEAKLRASYGLTGNNRVSDFATVTSIGINYNGRYSFNNEVIQGTAPTALANPNLSWETATMLDIGLEMAFLNHKATVEIDYYQKRTNDLLLDASVSSTTGFVNAIQNIGNIRNEGLELTFQWVNVKTKNFTWNSNFNIAFNRNRVLGLANNEIARLESSVSNSFSSELQNIPLYIAKVGQPVAQFYGYIADGLYQIADFDKISTSTNTTYILKDGVAYAGTNRNAVQPGDIKLKDINGDGILNNNDMTVIGTPLPIHIGGFSNTMNYKGFECHIFGQWSYGNQVFNGNRLNMEGVTTGDNRGLGLNMFAVYSNHWTFENQNAKYPRALPSPSTRRAYTSDLIEDASYLRLKTLSLGYKIPKKYLAKTGIELFRIYVAAQNLITWTRYQGPDPEVSTKNSPLTPGFDFSPYPRAKSIVMGINLTF</sequence>
<dbReference type="InterPro" id="IPR036942">
    <property type="entry name" value="Beta-barrel_TonB_sf"/>
</dbReference>
<proteinExistence type="inferred from homology"/>
<evidence type="ECO:0000256" key="7">
    <source>
        <dbReference type="PROSITE-ProRule" id="PRU01360"/>
    </source>
</evidence>
<keyword evidence="10" id="KW-1185">Reference proteome</keyword>
<dbReference type="SUPFAM" id="SSF56935">
    <property type="entry name" value="Porins"/>
    <property type="match status" value="1"/>
</dbReference>
<name>A0ABU5S2R3_9BACT</name>
<protein>
    <submittedName>
        <fullName evidence="9">TonB-dependent receptor</fullName>
    </submittedName>
</protein>
<comment type="similarity">
    <text evidence="7">Belongs to the TonB-dependent receptor family.</text>
</comment>
<dbReference type="Pfam" id="PF13715">
    <property type="entry name" value="CarbopepD_reg_2"/>
    <property type="match status" value="1"/>
</dbReference>
<keyword evidence="4 7" id="KW-0812">Transmembrane</keyword>
<evidence type="ECO:0000256" key="4">
    <source>
        <dbReference type="ARBA" id="ARBA00022692"/>
    </source>
</evidence>
<evidence type="ECO:0000256" key="5">
    <source>
        <dbReference type="ARBA" id="ARBA00023136"/>
    </source>
</evidence>
<evidence type="ECO:0000256" key="6">
    <source>
        <dbReference type="ARBA" id="ARBA00023237"/>
    </source>
</evidence>
<gene>
    <name evidence="9" type="ORF">VB776_07555</name>
</gene>
<organism evidence="9 10">
    <name type="scientific">Arcicella gelida</name>
    <dbReference type="NCBI Taxonomy" id="2984195"/>
    <lineage>
        <taxon>Bacteria</taxon>
        <taxon>Pseudomonadati</taxon>
        <taxon>Bacteroidota</taxon>
        <taxon>Cytophagia</taxon>
        <taxon>Cytophagales</taxon>
        <taxon>Flectobacillaceae</taxon>
        <taxon>Arcicella</taxon>
    </lineage>
</organism>
<dbReference type="Gene3D" id="2.170.130.10">
    <property type="entry name" value="TonB-dependent receptor, plug domain"/>
    <property type="match status" value="1"/>
</dbReference>
<dbReference type="EMBL" id="JAYGIL010000007">
    <property type="protein sequence ID" value="MEA5402764.1"/>
    <property type="molecule type" value="Genomic_DNA"/>
</dbReference>
<dbReference type="InterPro" id="IPR037066">
    <property type="entry name" value="Plug_dom_sf"/>
</dbReference>
<keyword evidence="3 7" id="KW-1134">Transmembrane beta strand</keyword>
<dbReference type="Gene3D" id="2.60.40.1120">
    <property type="entry name" value="Carboxypeptidase-like, regulatory domain"/>
    <property type="match status" value="1"/>
</dbReference>
<dbReference type="Pfam" id="PF07715">
    <property type="entry name" value="Plug"/>
    <property type="match status" value="1"/>
</dbReference>
<comment type="caution">
    <text evidence="9">The sequence shown here is derived from an EMBL/GenBank/DDBJ whole genome shotgun (WGS) entry which is preliminary data.</text>
</comment>
<dbReference type="PROSITE" id="PS52016">
    <property type="entry name" value="TONB_DEPENDENT_REC_3"/>
    <property type="match status" value="1"/>
</dbReference>
<dbReference type="InterPro" id="IPR008969">
    <property type="entry name" value="CarboxyPept-like_regulatory"/>
</dbReference>
<dbReference type="InterPro" id="IPR039426">
    <property type="entry name" value="TonB-dep_rcpt-like"/>
</dbReference>
<dbReference type="InterPro" id="IPR012910">
    <property type="entry name" value="Plug_dom"/>
</dbReference>
<evidence type="ECO:0000313" key="10">
    <source>
        <dbReference type="Proteomes" id="UP001303899"/>
    </source>
</evidence>
<keyword evidence="9" id="KW-0675">Receptor</keyword>
<dbReference type="InterPro" id="IPR023996">
    <property type="entry name" value="TonB-dep_OMP_SusC/RagA"/>
</dbReference>
<evidence type="ECO:0000256" key="2">
    <source>
        <dbReference type="ARBA" id="ARBA00022448"/>
    </source>
</evidence>
<dbReference type="PROSITE" id="PS00018">
    <property type="entry name" value="EF_HAND_1"/>
    <property type="match status" value="1"/>
</dbReference>
<comment type="subcellular location">
    <subcellularLocation>
        <location evidence="1 7">Cell outer membrane</location>
        <topology evidence="1 7">Multi-pass membrane protein</topology>
    </subcellularLocation>
</comment>
<dbReference type="InterPro" id="IPR018247">
    <property type="entry name" value="EF_Hand_1_Ca_BS"/>
</dbReference>
<dbReference type="InterPro" id="IPR023997">
    <property type="entry name" value="TonB-dep_OMP_SusC/RagA_CS"/>
</dbReference>